<reference evidence="1" key="2">
    <citation type="submission" date="2022-06" db="UniProtKB">
        <authorList>
            <consortium name="EnsemblMetazoa"/>
        </authorList>
    </citation>
    <scope>IDENTIFICATION</scope>
</reference>
<sequence>MLGEPSKTGVNYQVDTEFHFDTGPVYILLGLRKFGYGAKDS</sequence>
<accession>A0A8R1TN24</accession>
<keyword evidence="2" id="KW-1185">Reference proteome</keyword>
<evidence type="ECO:0000313" key="1">
    <source>
        <dbReference type="EnsemblMetazoa" id="OVOC12869.1"/>
    </source>
</evidence>
<dbReference type="AlphaFoldDB" id="A0A8R1TN24"/>
<dbReference type="Proteomes" id="UP000024404">
    <property type="component" value="Unassembled WGS sequence"/>
</dbReference>
<dbReference type="EMBL" id="CMVM020000838">
    <property type="status" value="NOT_ANNOTATED_CDS"/>
    <property type="molecule type" value="Genomic_DNA"/>
</dbReference>
<name>A0A8R1TN24_ONCVO</name>
<reference evidence="2" key="1">
    <citation type="submission" date="2013-10" db="EMBL/GenBank/DDBJ databases">
        <title>Genome sequencing of Onchocerca volvulus.</title>
        <authorList>
            <person name="Cotton J."/>
            <person name="Tsai J."/>
            <person name="Stanley E."/>
            <person name="Tracey A."/>
            <person name="Holroyd N."/>
            <person name="Lustigman S."/>
            <person name="Berriman M."/>
        </authorList>
    </citation>
    <scope>NUCLEOTIDE SEQUENCE</scope>
</reference>
<evidence type="ECO:0000313" key="2">
    <source>
        <dbReference type="Proteomes" id="UP000024404"/>
    </source>
</evidence>
<proteinExistence type="predicted"/>
<protein>
    <submittedName>
        <fullName evidence="1">Uncharacterized protein</fullName>
    </submittedName>
</protein>
<organism evidence="1 2">
    <name type="scientific">Onchocerca volvulus</name>
    <dbReference type="NCBI Taxonomy" id="6282"/>
    <lineage>
        <taxon>Eukaryota</taxon>
        <taxon>Metazoa</taxon>
        <taxon>Ecdysozoa</taxon>
        <taxon>Nematoda</taxon>
        <taxon>Chromadorea</taxon>
        <taxon>Rhabditida</taxon>
        <taxon>Spirurina</taxon>
        <taxon>Spiruromorpha</taxon>
        <taxon>Filarioidea</taxon>
        <taxon>Onchocercidae</taxon>
        <taxon>Onchocerca</taxon>
    </lineage>
</organism>
<dbReference type="EnsemblMetazoa" id="OVOC12869.1">
    <property type="protein sequence ID" value="OVOC12869.1"/>
    <property type="gene ID" value="WBGene00249678"/>
</dbReference>